<sequence>MHDTFTHFKDFLSIQAMSESTPSLIHPRVTICVLTYGNYPALAGQSIGSILHFCDRHLYRLIVGANAVGDTTRTYLENLQELGKIDRLYFSDANLNKCPMMRRMFEEIDTDYIWWFDDDSFIEEASALCLRLDWADTALADEVLWGHVFFFGHERDFSYGTDVVGFVKNAYWYGGMKPPSWAPGGKGEFDFEGKGCGDGRWFFVTGGNWWVRTHAIRQLDWPDRNLIKRNDDVFLCEAIRQQGWTFKDIGPAGVAINTQPRRGEGENIATMELQMSRHQEQPDLGGWFFPEEAAVYKRLASRVKRGIIVELGVWKGKSISEILDICWANKNEVVAVDLWPLDPNDEYFAEAHHKDIYQVFVRNLELLGHRDTVRIIREDTAHAASYFEDNSVDLVFVDADHSHEAVRRDLLAWIPKIRKNGVLLGHDYIWKEGVRTALEEVLPHKFKLVGGSLWQMLPSWEGPLPGSRGCVFLPTFQDTELLIENYAGRPELTREIDLHVYDDNFNPDEQGRVKELCKENGWFYHHYERAPHGEWTDDYHDLQGFNRFIWDGLIALGEHYDFVIKMDTDAYILEPDFYQEFAHILTGKTALAGTPEYRPTQDVMGFWSLAESYGYSYPLGDWIPHMQGGIYGLSKGALIMLKEMEFMQGRHAYFVEDGYISYCCLLIGIEFVEVNYSGSWWHPYRPQLEHLCHLKAIHPLSKSSLEEWKRLAVVEKKSQ</sequence>
<keyword evidence="1" id="KW-0489">Methyltransferase</keyword>
<evidence type="ECO:0000313" key="1">
    <source>
        <dbReference type="EMBL" id="MDO1444637.1"/>
    </source>
</evidence>
<dbReference type="Gene3D" id="3.90.550.10">
    <property type="entry name" value="Spore Coat Polysaccharide Biosynthesis Protein SpsA, Chain A"/>
    <property type="match status" value="1"/>
</dbReference>
<accession>A0ABT8QXS9</accession>
<dbReference type="InterPro" id="IPR029063">
    <property type="entry name" value="SAM-dependent_MTases_sf"/>
</dbReference>
<keyword evidence="2" id="KW-1185">Reference proteome</keyword>
<dbReference type="GO" id="GO:0032259">
    <property type="term" value="P:methylation"/>
    <property type="evidence" value="ECO:0007669"/>
    <property type="project" value="UniProtKB-KW"/>
</dbReference>
<evidence type="ECO:0000313" key="2">
    <source>
        <dbReference type="Proteomes" id="UP001168528"/>
    </source>
</evidence>
<dbReference type="SUPFAM" id="SSF53448">
    <property type="entry name" value="Nucleotide-diphospho-sugar transferases"/>
    <property type="match status" value="2"/>
</dbReference>
<dbReference type="SUPFAM" id="SSF53335">
    <property type="entry name" value="S-adenosyl-L-methionine-dependent methyltransferases"/>
    <property type="match status" value="1"/>
</dbReference>
<protein>
    <submittedName>
        <fullName evidence="1">Class I SAM-dependent methyltransferase</fullName>
        <ecNumber evidence="1">2.1.1.-</ecNumber>
    </submittedName>
</protein>
<organism evidence="1 2">
    <name type="scientific">Rhodocytophaga aerolata</name>
    <dbReference type="NCBI Taxonomy" id="455078"/>
    <lineage>
        <taxon>Bacteria</taxon>
        <taxon>Pseudomonadati</taxon>
        <taxon>Bacteroidota</taxon>
        <taxon>Cytophagia</taxon>
        <taxon>Cytophagales</taxon>
        <taxon>Rhodocytophagaceae</taxon>
        <taxon>Rhodocytophaga</taxon>
    </lineage>
</organism>
<dbReference type="Gene3D" id="3.40.50.150">
    <property type="entry name" value="Vaccinia Virus protein VP39"/>
    <property type="match status" value="1"/>
</dbReference>
<proteinExistence type="predicted"/>
<gene>
    <name evidence="1" type="ORF">Q0590_00160</name>
</gene>
<dbReference type="Pfam" id="PF13578">
    <property type="entry name" value="Methyltransf_24"/>
    <property type="match status" value="1"/>
</dbReference>
<dbReference type="EC" id="2.1.1.-" evidence="1"/>
<comment type="caution">
    <text evidence="1">The sequence shown here is derived from an EMBL/GenBank/DDBJ whole genome shotgun (WGS) entry which is preliminary data.</text>
</comment>
<dbReference type="EMBL" id="JAUKPO010000001">
    <property type="protein sequence ID" value="MDO1444637.1"/>
    <property type="molecule type" value="Genomic_DNA"/>
</dbReference>
<dbReference type="Proteomes" id="UP001168528">
    <property type="component" value="Unassembled WGS sequence"/>
</dbReference>
<reference evidence="1" key="1">
    <citation type="submission" date="2023-07" db="EMBL/GenBank/DDBJ databases">
        <title>The genome sequence of Rhodocytophaga aerolata KACC 12507.</title>
        <authorList>
            <person name="Zhang X."/>
        </authorList>
    </citation>
    <scope>NUCLEOTIDE SEQUENCE</scope>
    <source>
        <strain evidence="1">KACC 12507</strain>
    </source>
</reference>
<dbReference type="GO" id="GO:0008168">
    <property type="term" value="F:methyltransferase activity"/>
    <property type="evidence" value="ECO:0007669"/>
    <property type="project" value="UniProtKB-KW"/>
</dbReference>
<keyword evidence="1" id="KW-0808">Transferase</keyword>
<name>A0ABT8QXS9_9BACT</name>
<dbReference type="InterPro" id="IPR029044">
    <property type="entry name" value="Nucleotide-diphossugar_trans"/>
</dbReference>